<evidence type="ECO:0000313" key="8">
    <source>
        <dbReference type="Proteomes" id="UP000249300"/>
    </source>
</evidence>
<feature type="transmembrane region" description="Helical" evidence="6">
    <location>
        <begin position="259"/>
        <end position="277"/>
    </location>
</feature>
<dbReference type="PANTHER" id="PTHR39087:SF2">
    <property type="entry name" value="UPF0104 MEMBRANE PROTEIN MJ1595"/>
    <property type="match status" value="1"/>
</dbReference>
<comment type="subcellular location">
    <subcellularLocation>
        <location evidence="1">Cell membrane</location>
        <topology evidence="1">Multi-pass membrane protein</topology>
    </subcellularLocation>
</comment>
<evidence type="ECO:0000313" key="7">
    <source>
        <dbReference type="EMBL" id="SQH73813.1"/>
    </source>
</evidence>
<feature type="transmembrane region" description="Helical" evidence="6">
    <location>
        <begin position="229"/>
        <end position="253"/>
    </location>
</feature>
<evidence type="ECO:0008006" key="9">
    <source>
        <dbReference type="Google" id="ProtNLM"/>
    </source>
</evidence>
<dbReference type="Pfam" id="PF03706">
    <property type="entry name" value="LPG_synthase_TM"/>
    <property type="match status" value="1"/>
</dbReference>
<sequence>MKQTNSPKVSPLRSLTKVIIPLCFGVLILWLVYRNLDLEEVREALNRGFNIWYILLSLFFGLAANVVRGLRWQLLIEPVATPKPKALNAVLTTLGTYTVNMALPRAGELWRCAEEGRYERLPFAQLLGTLFMDRIMDLVVVGLIFLGVLLGAGDFLFRFFADNQSSFGVPGIATIFSSMWLYVGFVILVVGALVSYKYLRQTKPMKKLIEMVSKVIQGLYSIWHMKRKWLFLLYTVLLWLGYFLYFYTTFFAFGFTSNLGIGVGLVAFTMGSIAMAVPVQGGIGAWHFMVINTLTSYGIAKVDAATFALVVHTIQTLWITIVGFVAIMLLPLVNKGYNRVSSHPEV</sequence>
<feature type="transmembrane region" description="Helical" evidence="6">
    <location>
        <begin position="316"/>
        <end position="333"/>
    </location>
</feature>
<dbReference type="EMBL" id="LS483447">
    <property type="protein sequence ID" value="SQH73813.1"/>
    <property type="molecule type" value="Genomic_DNA"/>
</dbReference>
<name>A0A2X4PPJ3_9PORP</name>
<keyword evidence="3 6" id="KW-0812">Transmembrane</keyword>
<dbReference type="GO" id="GO:0005886">
    <property type="term" value="C:plasma membrane"/>
    <property type="evidence" value="ECO:0007669"/>
    <property type="project" value="UniProtKB-SubCell"/>
</dbReference>
<dbReference type="KEGG" id="pcre:NCTC12858_01686"/>
<dbReference type="AlphaFoldDB" id="A0A2X4PPJ3"/>
<evidence type="ECO:0000256" key="3">
    <source>
        <dbReference type="ARBA" id="ARBA00022692"/>
    </source>
</evidence>
<protein>
    <recommendedName>
        <fullName evidence="9">Dolichol-P-glucose synthetase</fullName>
    </recommendedName>
</protein>
<dbReference type="PANTHER" id="PTHR39087">
    <property type="entry name" value="UPF0104 MEMBRANE PROTEIN MJ1595"/>
    <property type="match status" value="1"/>
</dbReference>
<feature type="transmembrane region" description="Helical" evidence="6">
    <location>
        <begin position="180"/>
        <end position="199"/>
    </location>
</feature>
<dbReference type="InterPro" id="IPR022791">
    <property type="entry name" value="L-PG_synthase/AglD"/>
</dbReference>
<feature type="transmembrane region" description="Helical" evidence="6">
    <location>
        <begin position="49"/>
        <end position="67"/>
    </location>
</feature>
<keyword evidence="8" id="KW-1185">Reference proteome</keyword>
<evidence type="ECO:0000256" key="6">
    <source>
        <dbReference type="SAM" id="Phobius"/>
    </source>
</evidence>
<feature type="transmembrane region" description="Helical" evidence="6">
    <location>
        <begin position="138"/>
        <end position="160"/>
    </location>
</feature>
<dbReference type="Proteomes" id="UP000249300">
    <property type="component" value="Chromosome 1"/>
</dbReference>
<gene>
    <name evidence="7" type="ORF">NCTC12858_01686</name>
</gene>
<evidence type="ECO:0000256" key="1">
    <source>
        <dbReference type="ARBA" id="ARBA00004651"/>
    </source>
</evidence>
<proteinExistence type="predicted"/>
<keyword evidence="4 6" id="KW-1133">Transmembrane helix</keyword>
<evidence type="ECO:0000256" key="5">
    <source>
        <dbReference type="ARBA" id="ARBA00023136"/>
    </source>
</evidence>
<keyword evidence="2" id="KW-1003">Cell membrane</keyword>
<evidence type="ECO:0000256" key="4">
    <source>
        <dbReference type="ARBA" id="ARBA00022989"/>
    </source>
</evidence>
<organism evidence="7 8">
    <name type="scientific">Porphyromonas crevioricanis</name>
    <dbReference type="NCBI Taxonomy" id="393921"/>
    <lineage>
        <taxon>Bacteria</taxon>
        <taxon>Pseudomonadati</taxon>
        <taxon>Bacteroidota</taxon>
        <taxon>Bacteroidia</taxon>
        <taxon>Bacteroidales</taxon>
        <taxon>Porphyromonadaceae</taxon>
        <taxon>Porphyromonas</taxon>
    </lineage>
</organism>
<keyword evidence="5 6" id="KW-0472">Membrane</keyword>
<accession>A0A2X4PPJ3</accession>
<reference evidence="7 8" key="1">
    <citation type="submission" date="2018-06" db="EMBL/GenBank/DDBJ databases">
        <authorList>
            <consortium name="Pathogen Informatics"/>
            <person name="Doyle S."/>
        </authorList>
    </citation>
    <scope>NUCLEOTIDE SEQUENCE [LARGE SCALE GENOMIC DNA]</scope>
    <source>
        <strain evidence="7 8">NCTC12858</strain>
    </source>
</reference>
<dbReference type="RefSeq" id="WP_023941094.1">
    <property type="nucleotide sequence ID" value="NZ_LS483447.1"/>
</dbReference>
<feature type="transmembrane region" description="Helical" evidence="6">
    <location>
        <begin position="12"/>
        <end position="33"/>
    </location>
</feature>
<evidence type="ECO:0000256" key="2">
    <source>
        <dbReference type="ARBA" id="ARBA00022475"/>
    </source>
</evidence>